<feature type="transmembrane region" description="Helical" evidence="2">
    <location>
        <begin position="47"/>
        <end position="67"/>
    </location>
</feature>
<keyword evidence="2" id="KW-0812">Transmembrane</keyword>
<reference evidence="3 4" key="1">
    <citation type="submission" date="2018-10" db="EMBL/GenBank/DDBJ databases">
        <authorList>
            <person name="Grouzdev D.S."/>
            <person name="Krutkina M.S."/>
            <person name="Tourova T.P."/>
            <person name="Nazina T.N."/>
        </authorList>
    </citation>
    <scope>NUCLEOTIDE SEQUENCE [LARGE SCALE GENOMIC DNA]</scope>
    <source>
        <strain evidence="3 4">435</strain>
    </source>
</reference>
<feature type="compositionally biased region" description="Basic and acidic residues" evidence="1">
    <location>
        <begin position="214"/>
        <end position="227"/>
    </location>
</feature>
<proteinExistence type="predicted"/>
<feature type="transmembrane region" description="Helical" evidence="2">
    <location>
        <begin position="98"/>
        <end position="115"/>
    </location>
</feature>
<dbReference type="AlphaFoldDB" id="A0A494WU89"/>
<evidence type="ECO:0000256" key="2">
    <source>
        <dbReference type="SAM" id="Phobius"/>
    </source>
</evidence>
<sequence>MQGLISGSFFVAASIFLAVRGSPDVVTAGAVLGSALCAGFVSSKQHLKAVLLGTVLVAVSLVLQSIAGRCTTCIQADMLLAAGVVTSSVAAGGHRFRVVSGVLAAVLVAALMFWGPAPGQGGFSQETFGRYIAVEQGGKTVKLDTALKPVLLFSPECPACRDALKQLIGRDPAGKGWQPVIAQGDPAEAERTLKGMGYTGEISLFRWRGPGTRHGLDGGRQDLEHPQRAGNAGGGAR</sequence>
<name>A0A494WU89_9FIRM</name>
<keyword evidence="2" id="KW-1133">Transmembrane helix</keyword>
<protein>
    <submittedName>
        <fullName evidence="3">Uncharacterized protein</fullName>
    </submittedName>
</protein>
<feature type="region of interest" description="Disordered" evidence="1">
    <location>
        <begin position="209"/>
        <end position="237"/>
    </location>
</feature>
<dbReference type="Proteomes" id="UP000271256">
    <property type="component" value="Unassembled WGS sequence"/>
</dbReference>
<organism evidence="3 4">
    <name type="scientific">Desulfofundulus salinus</name>
    <dbReference type="NCBI Taxonomy" id="2419843"/>
    <lineage>
        <taxon>Bacteria</taxon>
        <taxon>Bacillati</taxon>
        <taxon>Bacillota</taxon>
        <taxon>Clostridia</taxon>
        <taxon>Eubacteriales</taxon>
        <taxon>Peptococcaceae</taxon>
        <taxon>Desulfofundulus</taxon>
    </lineage>
</organism>
<accession>A0A494WU89</accession>
<keyword evidence="2" id="KW-0472">Membrane</keyword>
<dbReference type="RefSeq" id="WP_121450829.1">
    <property type="nucleotide sequence ID" value="NZ_RBWE01000001.1"/>
</dbReference>
<dbReference type="OrthoDB" id="1727311at2"/>
<keyword evidence="4" id="KW-1185">Reference proteome</keyword>
<comment type="caution">
    <text evidence="3">The sequence shown here is derived from an EMBL/GenBank/DDBJ whole genome shotgun (WGS) entry which is preliminary data.</text>
</comment>
<evidence type="ECO:0000313" key="3">
    <source>
        <dbReference type="EMBL" id="RKO66393.1"/>
    </source>
</evidence>
<evidence type="ECO:0000256" key="1">
    <source>
        <dbReference type="SAM" id="MobiDB-lite"/>
    </source>
</evidence>
<gene>
    <name evidence="3" type="ORF">D7024_05170</name>
</gene>
<evidence type="ECO:0000313" key="4">
    <source>
        <dbReference type="Proteomes" id="UP000271256"/>
    </source>
</evidence>
<dbReference type="EMBL" id="RBWE01000001">
    <property type="protein sequence ID" value="RKO66393.1"/>
    <property type="molecule type" value="Genomic_DNA"/>
</dbReference>